<dbReference type="SMART" id="SM00239">
    <property type="entry name" value="C2"/>
    <property type="match status" value="1"/>
</dbReference>
<evidence type="ECO:0000313" key="5">
    <source>
        <dbReference type="Proteomes" id="UP001162541"/>
    </source>
</evidence>
<name>A0A176VVN5_MARPO</name>
<keyword evidence="4" id="KW-1185">Reference proteome</keyword>
<dbReference type="Proteomes" id="UP001162541">
    <property type="component" value="Chromosome 6"/>
</dbReference>
<dbReference type="AlphaFoldDB" id="A0A176VVN5"/>
<dbReference type="Gene3D" id="2.60.40.150">
    <property type="entry name" value="C2 domain"/>
    <property type="match status" value="1"/>
</dbReference>
<dbReference type="Pfam" id="PF00168">
    <property type="entry name" value="C2"/>
    <property type="match status" value="1"/>
</dbReference>
<dbReference type="InterPro" id="IPR000008">
    <property type="entry name" value="C2_dom"/>
</dbReference>
<feature type="domain" description="C2" evidence="1">
    <location>
        <begin position="5"/>
        <end position="133"/>
    </location>
</feature>
<gene>
    <name evidence="3" type="ORF">AXG93_2752s2120</name>
    <name evidence="2" type="ORF">Mp_6g20880</name>
</gene>
<dbReference type="CDD" id="cd00030">
    <property type="entry name" value="C2"/>
    <property type="match status" value="1"/>
</dbReference>
<evidence type="ECO:0000259" key="1">
    <source>
        <dbReference type="PROSITE" id="PS50004"/>
    </source>
</evidence>
<dbReference type="Proteomes" id="UP000077202">
    <property type="component" value="Unassembled WGS sequence"/>
</dbReference>
<sequence length="211" mass="24167">MATYHGYDPKVPMYNTPRGFRRGVMQVDVQMATDIKGDKICGYGKASPYVQMIYGVDKKTLTSSPHEGAGSSPIWNQRFVCNFHNASMLPTFVHFEIWNYHRSRKDNQLGRVSIENLPEFIARYPYGTGFLWLPIFRKGVHKGDMMVRFYFEGKDDSYFGDGQFEKDRCVSYGNQLHSEHCAVSDKGYRPHYIVLEDVPVAELAGSIISLQ</sequence>
<dbReference type="SUPFAM" id="SSF49562">
    <property type="entry name" value="C2 domain (Calcium/lipid-binding domain, CaLB)"/>
    <property type="match status" value="1"/>
</dbReference>
<evidence type="ECO:0000313" key="3">
    <source>
        <dbReference type="EMBL" id="OAE24195.1"/>
    </source>
</evidence>
<reference evidence="2" key="2">
    <citation type="journal article" date="2019" name="Curr. Biol.">
        <title>Chromatin organization in early land plants reveals an ancestral association between H3K27me3, transposons, and constitutive heterochromatin.</title>
        <authorList>
            <person name="Montgomery S.A."/>
            <person name="Tanizawa Y."/>
            <person name="Galik B."/>
            <person name="Wang N."/>
            <person name="Ito T."/>
            <person name="Mochizuki T."/>
            <person name="Akimcheva S."/>
            <person name="Bowman J."/>
            <person name="Cognat V."/>
            <person name="Drouard L."/>
            <person name="Ekker H."/>
            <person name="Houng S."/>
            <person name="Kohchi T."/>
            <person name="Lin S."/>
            <person name="Liu L.D."/>
            <person name="Nakamura Y."/>
            <person name="Valeeva L.R."/>
            <person name="Shakirov E.V."/>
            <person name="Shippen D.E."/>
            <person name="Wei W."/>
            <person name="Yagura M."/>
            <person name="Yamaoka S."/>
            <person name="Yamato K.T."/>
            <person name="Liu C."/>
            <person name="Berger F."/>
        </authorList>
    </citation>
    <scope>NUCLEOTIDE SEQUENCE [LARGE SCALE GENOMIC DNA]</scope>
    <source>
        <strain evidence="2">Tak-1</strain>
    </source>
</reference>
<dbReference type="InterPro" id="IPR035892">
    <property type="entry name" value="C2_domain_sf"/>
</dbReference>
<accession>A0A176VVN5</accession>
<dbReference type="PROSITE" id="PS50004">
    <property type="entry name" value="C2"/>
    <property type="match status" value="1"/>
</dbReference>
<protein>
    <recommendedName>
        <fullName evidence="1">C2 domain-containing protein</fullName>
    </recommendedName>
</protein>
<evidence type="ECO:0000313" key="2">
    <source>
        <dbReference type="EMBL" id="BBN15595.1"/>
    </source>
</evidence>
<dbReference type="EMBL" id="LVLJ01002675">
    <property type="protein sequence ID" value="OAE24195.1"/>
    <property type="molecule type" value="Genomic_DNA"/>
</dbReference>
<reference evidence="3 4" key="1">
    <citation type="submission" date="2016-03" db="EMBL/GenBank/DDBJ databases">
        <title>Mechanisms controlling the formation of the plant cell surface in tip-growing cells are functionally conserved among land plants.</title>
        <authorList>
            <person name="Honkanen S."/>
            <person name="Jones V.A."/>
            <person name="Morieri G."/>
            <person name="Champion C."/>
            <person name="Hetherington A.J."/>
            <person name="Kelly S."/>
            <person name="Saint-Marcoux D."/>
            <person name="Proust H."/>
            <person name="Prescott H."/>
            <person name="Dolan L."/>
        </authorList>
    </citation>
    <scope>NUCLEOTIDE SEQUENCE [LARGE SCALE GENOMIC DNA]</scope>
    <source>
        <strain evidence="4">cv. Tak-1 and cv. Tak-2</strain>
        <tissue evidence="3">Whole gametophyte</tissue>
    </source>
</reference>
<reference evidence="5" key="3">
    <citation type="journal article" date="2020" name="Curr. Biol.">
        <title>Chromatin organization in early land plants reveals an ancestral association between H3K27me3, transposons, and constitutive heterochromatin.</title>
        <authorList>
            <person name="Montgomery S.A."/>
            <person name="Tanizawa Y."/>
            <person name="Galik B."/>
            <person name="Wang N."/>
            <person name="Ito T."/>
            <person name="Mochizuki T."/>
            <person name="Akimcheva S."/>
            <person name="Bowman J.L."/>
            <person name="Cognat V."/>
            <person name="Marechal-Drouard L."/>
            <person name="Ekker H."/>
            <person name="Hong S.F."/>
            <person name="Kohchi T."/>
            <person name="Lin S.S."/>
            <person name="Liu L.D."/>
            <person name="Nakamura Y."/>
            <person name="Valeeva L.R."/>
            <person name="Shakirov E.V."/>
            <person name="Shippen D.E."/>
            <person name="Wei W.L."/>
            <person name="Yagura M."/>
            <person name="Yamaoka S."/>
            <person name="Yamato K.T."/>
            <person name="Liu C."/>
            <person name="Berger F."/>
        </authorList>
    </citation>
    <scope>NUCLEOTIDE SEQUENCE [LARGE SCALE GENOMIC DNA]</scope>
    <source>
        <strain evidence="5">Tak-1</strain>
    </source>
</reference>
<dbReference type="EMBL" id="AP019871">
    <property type="protein sequence ID" value="BBN15595.1"/>
    <property type="molecule type" value="Genomic_DNA"/>
</dbReference>
<proteinExistence type="predicted"/>
<evidence type="ECO:0000313" key="4">
    <source>
        <dbReference type="Proteomes" id="UP000077202"/>
    </source>
</evidence>
<organism evidence="3 4">
    <name type="scientific">Marchantia polymorpha subsp. ruderalis</name>
    <dbReference type="NCBI Taxonomy" id="1480154"/>
    <lineage>
        <taxon>Eukaryota</taxon>
        <taxon>Viridiplantae</taxon>
        <taxon>Streptophyta</taxon>
        <taxon>Embryophyta</taxon>
        <taxon>Marchantiophyta</taxon>
        <taxon>Marchantiopsida</taxon>
        <taxon>Marchantiidae</taxon>
        <taxon>Marchantiales</taxon>
        <taxon>Marchantiaceae</taxon>
        <taxon>Marchantia</taxon>
    </lineage>
</organism>